<sequence length="232" mass="25895">MVSGSESLSNILGWMSISCWIVVYSPQIIENYQLKSGEGLSVAFVLIWLVGDLCNLVGAVLAGLLPTIIILAAYYTVCDLVLLAQIYYYRWTNPNPQLPSILVSEPTPCSDSPSEGTPLLSDESDAVARHPHKRQVVVKQFIKYTAAVIFVSMTGVAAWAIDEHIHRNQPRSNPEEVVEWRSQLLGWASAIMFRESSSRFRPKKFLVDKDQKLVHESHKYVSVFPIFATLGG</sequence>
<dbReference type="Pfam" id="PF04193">
    <property type="entry name" value="PQ-loop"/>
    <property type="match status" value="1"/>
</dbReference>
<comment type="similarity">
    <text evidence="5">Belongs to the laat-1 family.</text>
</comment>
<evidence type="ECO:0000256" key="5">
    <source>
        <dbReference type="ARBA" id="ARBA00038039"/>
    </source>
</evidence>
<reference evidence="8" key="1">
    <citation type="submission" date="2022-07" db="EMBL/GenBank/DDBJ databases">
        <title>Genome Sequence of Physisporinus lineatus.</title>
        <authorList>
            <person name="Buettner E."/>
        </authorList>
    </citation>
    <scope>NUCLEOTIDE SEQUENCE</scope>
    <source>
        <strain evidence="8">VT162</strain>
    </source>
</reference>
<dbReference type="SMART" id="SM00679">
    <property type="entry name" value="CTNS"/>
    <property type="match status" value="1"/>
</dbReference>
<comment type="catalytic activity">
    <reaction evidence="6">
        <text>L-histidine(out) + L-arginine(in) = L-histidine(in) + L-arginine(out)</text>
        <dbReference type="Rhea" id="RHEA:71063"/>
        <dbReference type="ChEBI" id="CHEBI:32682"/>
        <dbReference type="ChEBI" id="CHEBI:57595"/>
    </reaction>
</comment>
<dbReference type="EMBL" id="JANAWD010000813">
    <property type="protein sequence ID" value="KAJ3475705.1"/>
    <property type="molecule type" value="Genomic_DNA"/>
</dbReference>
<evidence type="ECO:0008006" key="10">
    <source>
        <dbReference type="Google" id="ProtNLM"/>
    </source>
</evidence>
<feature type="transmembrane region" description="Helical" evidence="7">
    <location>
        <begin position="41"/>
        <end position="62"/>
    </location>
</feature>
<proteinExistence type="inferred from homology"/>
<organism evidence="8 9">
    <name type="scientific">Meripilus lineatus</name>
    <dbReference type="NCBI Taxonomy" id="2056292"/>
    <lineage>
        <taxon>Eukaryota</taxon>
        <taxon>Fungi</taxon>
        <taxon>Dikarya</taxon>
        <taxon>Basidiomycota</taxon>
        <taxon>Agaricomycotina</taxon>
        <taxon>Agaricomycetes</taxon>
        <taxon>Polyporales</taxon>
        <taxon>Meripilaceae</taxon>
        <taxon>Meripilus</taxon>
    </lineage>
</organism>
<feature type="transmembrane region" description="Helical" evidence="7">
    <location>
        <begin position="12"/>
        <end position="29"/>
    </location>
</feature>
<dbReference type="GO" id="GO:0098852">
    <property type="term" value="C:lytic vacuole membrane"/>
    <property type="evidence" value="ECO:0007669"/>
    <property type="project" value="UniProtKB-ARBA"/>
</dbReference>
<dbReference type="InterPro" id="IPR051415">
    <property type="entry name" value="LAAT-1"/>
</dbReference>
<protein>
    <recommendedName>
        <fullName evidence="10">PQ-loop-domain-containing protein</fullName>
    </recommendedName>
</protein>
<evidence type="ECO:0000256" key="1">
    <source>
        <dbReference type="ARBA" id="ARBA00004141"/>
    </source>
</evidence>
<dbReference type="GO" id="GO:0015174">
    <property type="term" value="F:basic amino acid transmembrane transporter activity"/>
    <property type="evidence" value="ECO:0007669"/>
    <property type="project" value="UniProtKB-ARBA"/>
</dbReference>
<keyword evidence="4 7" id="KW-0472">Membrane</keyword>
<comment type="subcellular location">
    <subcellularLocation>
        <location evidence="1">Membrane</location>
        <topology evidence="1">Multi-pass membrane protein</topology>
    </subcellularLocation>
</comment>
<feature type="transmembrane region" description="Helical" evidence="7">
    <location>
        <begin position="68"/>
        <end position="89"/>
    </location>
</feature>
<evidence type="ECO:0000256" key="6">
    <source>
        <dbReference type="ARBA" id="ARBA00050768"/>
    </source>
</evidence>
<dbReference type="FunFam" id="1.20.1280.290:FF:000009">
    <property type="entry name" value="PQ loop repeat family protein"/>
    <property type="match status" value="1"/>
</dbReference>
<gene>
    <name evidence="8" type="ORF">NLI96_g11660</name>
</gene>
<dbReference type="Gene3D" id="1.20.1280.290">
    <property type="match status" value="1"/>
</dbReference>
<comment type="caution">
    <text evidence="8">The sequence shown here is derived from an EMBL/GenBank/DDBJ whole genome shotgun (WGS) entry which is preliminary data.</text>
</comment>
<dbReference type="Proteomes" id="UP001212997">
    <property type="component" value="Unassembled WGS sequence"/>
</dbReference>
<evidence type="ECO:0000256" key="2">
    <source>
        <dbReference type="ARBA" id="ARBA00022692"/>
    </source>
</evidence>
<dbReference type="PANTHER" id="PTHR16201">
    <property type="entry name" value="SEVEN TRANSMEMBRANE PROTEIN 1-RELATED"/>
    <property type="match status" value="1"/>
</dbReference>
<keyword evidence="3 7" id="KW-1133">Transmembrane helix</keyword>
<evidence type="ECO:0000256" key="3">
    <source>
        <dbReference type="ARBA" id="ARBA00022989"/>
    </source>
</evidence>
<dbReference type="GO" id="GO:0034486">
    <property type="term" value="P:vacuolar transmembrane transport"/>
    <property type="evidence" value="ECO:0007669"/>
    <property type="project" value="UniProtKB-ARBA"/>
</dbReference>
<keyword evidence="2 7" id="KW-0812">Transmembrane</keyword>
<evidence type="ECO:0000313" key="9">
    <source>
        <dbReference type="Proteomes" id="UP001212997"/>
    </source>
</evidence>
<dbReference type="InterPro" id="IPR006603">
    <property type="entry name" value="PQ-loop_rpt"/>
</dbReference>
<evidence type="ECO:0000256" key="7">
    <source>
        <dbReference type="SAM" id="Phobius"/>
    </source>
</evidence>
<evidence type="ECO:0000313" key="8">
    <source>
        <dbReference type="EMBL" id="KAJ3475705.1"/>
    </source>
</evidence>
<dbReference type="AlphaFoldDB" id="A0AAD5USY4"/>
<evidence type="ECO:0000256" key="4">
    <source>
        <dbReference type="ARBA" id="ARBA00023136"/>
    </source>
</evidence>
<dbReference type="PANTHER" id="PTHR16201:SF44">
    <property type="entry name" value="SEVEN TRANSMEMBRANE PROTEIN 1"/>
    <property type="match status" value="1"/>
</dbReference>
<keyword evidence="9" id="KW-1185">Reference proteome</keyword>
<feature type="transmembrane region" description="Helical" evidence="7">
    <location>
        <begin position="141"/>
        <end position="161"/>
    </location>
</feature>
<accession>A0AAD5USY4</accession>
<name>A0AAD5USY4_9APHY</name>